<name>A0A9N9N703_9GLOM</name>
<dbReference type="EMBL" id="CAJVPQ010008504">
    <property type="protein sequence ID" value="CAG8707497.1"/>
    <property type="molecule type" value="Genomic_DNA"/>
</dbReference>
<dbReference type="AlphaFoldDB" id="A0A9N9N703"/>
<sequence>MDNKNEVKDKEVRWIDEDKETHEQQNIKKSKHQKIKKNRQTLYQLLNNQNKTGSSDSNFGSVSFGDGNSSDVNNFGSSSSGSRNSSDANNFSGNSSDDENSSSANNFGGSSSSSRNSSSANNFGDGSSDRNGSNVDDSNIDSDDAKNT</sequence>
<comment type="caution">
    <text evidence="2">The sequence shown here is derived from an EMBL/GenBank/DDBJ whole genome shotgun (WGS) entry which is preliminary data.</text>
</comment>
<accession>A0A9N9N703</accession>
<feature type="region of interest" description="Disordered" evidence="1">
    <location>
        <begin position="1"/>
        <end position="148"/>
    </location>
</feature>
<keyword evidence="3" id="KW-1185">Reference proteome</keyword>
<dbReference type="Proteomes" id="UP000789570">
    <property type="component" value="Unassembled WGS sequence"/>
</dbReference>
<evidence type="ECO:0000313" key="3">
    <source>
        <dbReference type="Proteomes" id="UP000789570"/>
    </source>
</evidence>
<feature type="compositionally biased region" description="Basic and acidic residues" evidence="1">
    <location>
        <begin position="1"/>
        <end position="26"/>
    </location>
</feature>
<evidence type="ECO:0000313" key="2">
    <source>
        <dbReference type="EMBL" id="CAG8707497.1"/>
    </source>
</evidence>
<feature type="compositionally biased region" description="Low complexity" evidence="1">
    <location>
        <begin position="65"/>
        <end position="123"/>
    </location>
</feature>
<reference evidence="2" key="1">
    <citation type="submission" date="2021-06" db="EMBL/GenBank/DDBJ databases">
        <authorList>
            <person name="Kallberg Y."/>
            <person name="Tangrot J."/>
            <person name="Rosling A."/>
        </authorList>
    </citation>
    <scope>NUCLEOTIDE SEQUENCE</scope>
    <source>
        <strain evidence="2">UK204</strain>
    </source>
</reference>
<proteinExistence type="predicted"/>
<organism evidence="2 3">
    <name type="scientific">Funneliformis caledonium</name>
    <dbReference type="NCBI Taxonomy" id="1117310"/>
    <lineage>
        <taxon>Eukaryota</taxon>
        <taxon>Fungi</taxon>
        <taxon>Fungi incertae sedis</taxon>
        <taxon>Mucoromycota</taxon>
        <taxon>Glomeromycotina</taxon>
        <taxon>Glomeromycetes</taxon>
        <taxon>Glomerales</taxon>
        <taxon>Glomeraceae</taxon>
        <taxon>Funneliformis</taxon>
    </lineage>
</organism>
<feature type="compositionally biased region" description="Basic residues" evidence="1">
    <location>
        <begin position="28"/>
        <end position="39"/>
    </location>
</feature>
<evidence type="ECO:0000256" key="1">
    <source>
        <dbReference type="SAM" id="MobiDB-lite"/>
    </source>
</evidence>
<gene>
    <name evidence="2" type="ORF">FCALED_LOCUS13770</name>
</gene>
<feature type="compositionally biased region" description="Polar residues" evidence="1">
    <location>
        <begin position="41"/>
        <end position="61"/>
    </location>
</feature>
<protein>
    <submittedName>
        <fullName evidence="2">3348_t:CDS:1</fullName>
    </submittedName>
</protein>